<feature type="domain" description="DUF4387" evidence="1">
    <location>
        <begin position="9"/>
        <end position="105"/>
    </location>
</feature>
<proteinExistence type="predicted"/>
<evidence type="ECO:0000313" key="3">
    <source>
        <dbReference type="Proteomes" id="UP000289946"/>
    </source>
</evidence>
<dbReference type="EMBL" id="RDRA01000047">
    <property type="protein sequence ID" value="RXG85303.1"/>
    <property type="molecule type" value="Genomic_DNA"/>
</dbReference>
<dbReference type="Pfam" id="PF14330">
    <property type="entry name" value="DUF4387"/>
    <property type="match status" value="1"/>
</dbReference>
<evidence type="ECO:0000259" key="1">
    <source>
        <dbReference type="Pfam" id="PF14330"/>
    </source>
</evidence>
<dbReference type="InterPro" id="IPR025496">
    <property type="entry name" value="DUF4387"/>
</dbReference>
<protein>
    <submittedName>
        <fullName evidence="2">DUF4387 domain-containing protein</fullName>
    </submittedName>
</protein>
<keyword evidence="3" id="KW-1185">Reference proteome</keyword>
<dbReference type="Proteomes" id="UP000289946">
    <property type="component" value="Unassembled WGS sequence"/>
</dbReference>
<organism evidence="2 3">
    <name type="scientific">Bradyrhizobium zhanjiangense</name>
    <dbReference type="NCBI Taxonomy" id="1325107"/>
    <lineage>
        <taxon>Bacteria</taxon>
        <taxon>Pseudomonadati</taxon>
        <taxon>Pseudomonadota</taxon>
        <taxon>Alphaproteobacteria</taxon>
        <taxon>Hyphomicrobiales</taxon>
        <taxon>Nitrobacteraceae</taxon>
        <taxon>Bradyrhizobium</taxon>
    </lineage>
</organism>
<accession>A0ABY0D8K5</accession>
<name>A0ABY0D8K5_9BRAD</name>
<gene>
    <name evidence="2" type="ORF">EAS62_38990</name>
</gene>
<comment type="caution">
    <text evidence="2">The sequence shown here is derived from an EMBL/GenBank/DDBJ whole genome shotgun (WGS) entry which is preliminary data.</text>
</comment>
<evidence type="ECO:0000313" key="2">
    <source>
        <dbReference type="EMBL" id="RXG85303.1"/>
    </source>
</evidence>
<dbReference type="RefSeq" id="WP_128942959.1">
    <property type="nucleotide sequence ID" value="NZ_RDRA01000047.1"/>
</dbReference>
<sequence length="119" mass="13191">MPETRLVKLGNLAAIVRSKNAGPYRLTLDALFDRDDLYSAVSKSKSLTRESVARAYGVDPSMISSFFEVPVARAFKVTFVRPHAQCSLGESDVYGMQQHVPLMNMLIPVPSSISEYHDV</sequence>
<reference evidence="2 3" key="1">
    <citation type="submission" date="2018-10" db="EMBL/GenBank/DDBJ databases">
        <title>Bradyrhizobium sp. nov., isolated from effective nodules of peanut in China.</title>
        <authorList>
            <person name="Li Y."/>
        </authorList>
    </citation>
    <scope>NUCLEOTIDE SEQUENCE [LARGE SCALE GENOMIC DNA]</scope>
    <source>
        <strain evidence="2 3">CCBAU 51781</strain>
    </source>
</reference>